<evidence type="ECO:0000313" key="2">
    <source>
        <dbReference type="Proteomes" id="UP000002193"/>
    </source>
</evidence>
<protein>
    <recommendedName>
        <fullName evidence="3">C1q domain-containing protein</fullName>
    </recommendedName>
</protein>
<dbReference type="HOGENOM" id="CLU_975557_0_0_0"/>
<dbReference type="KEGG" id="cca:CCA_00524"/>
<dbReference type="Proteomes" id="UP000002193">
    <property type="component" value="Chromosome"/>
</dbReference>
<dbReference type="EMBL" id="AE015925">
    <property type="protein sequence ID" value="AAP05267.1"/>
    <property type="molecule type" value="Genomic_DNA"/>
</dbReference>
<sequence>MNKKDKNILSSTPSNPDNKFIEAEATGVKDQNLYLQNATLNIDGNLNIEDEFNADSLTVKQDVNSDCDFFIGGNLSGENGFSLQETILNGDITVTSSVTSNSQTQPLFSNVSDPLSQRDALTFNYYKKHCVQAYTCFIDYRGRASLDANSLVYLKTNTSKDFENYTPMYRNYFNVDTRYIQIRTPGIYQVSFELTRIGGQHSGNDEVNLFLRLNSGPQYQNLCIADTRGHYNTDRTSTSLYAIFSVTDVKSSDLPTVSVYTGAHILCMFSSVSVIWFPFPTRFSEED</sequence>
<evidence type="ECO:0000313" key="1">
    <source>
        <dbReference type="EMBL" id="AAP05267.1"/>
    </source>
</evidence>
<proteinExistence type="predicted"/>
<accession>Q823A2</accession>
<dbReference type="OrthoDB" id="19134at2"/>
<dbReference type="AlphaFoldDB" id="Q823A2"/>
<keyword evidence="2" id="KW-1185">Reference proteome</keyword>
<evidence type="ECO:0008006" key="3">
    <source>
        <dbReference type="Google" id="ProtNLM"/>
    </source>
</evidence>
<dbReference type="RefSeq" id="WP_011006483.1">
    <property type="nucleotide sequence ID" value="NC_003361.3"/>
</dbReference>
<gene>
    <name evidence="1" type="ordered locus">CCA_00524</name>
</gene>
<reference evidence="1 2" key="1">
    <citation type="journal article" date="2003" name="Nucleic Acids Res.">
        <title>Genome sequence of Chlamydophila caviae (Chlamydia psittaci GPIC): examining the role of niche-specific genes in the evolution of the Chlamydiaceae.</title>
        <authorList>
            <person name="Read T.D."/>
            <person name="Myers G.S.A."/>
            <person name="Brunham R.C."/>
            <person name="Nelson W.C."/>
            <person name="Paulsen I.T."/>
            <person name="Heidelberg J.F."/>
            <person name="Holtzapple E.K."/>
            <person name="Khouri H.M."/>
            <person name="Federova N.B."/>
            <person name="Carty H.A."/>
            <person name="Umayam L.A."/>
            <person name="Haft D.H."/>
            <person name="Peterson J.D."/>
            <person name="Beanan M.J."/>
            <person name="White O."/>
            <person name="Salzberg S.L."/>
            <person name="Hsia R.-C."/>
            <person name="McClarty G."/>
            <person name="Rank R.G."/>
            <person name="Bavoil P.M."/>
            <person name="Fraser C.M."/>
        </authorList>
    </citation>
    <scope>NUCLEOTIDE SEQUENCE [LARGE SCALE GENOMIC DNA]</scope>
    <source>
        <strain evidence="2">ATCC VR-813 / DSM 19441 / 03DC25 / GPIC</strain>
    </source>
</reference>
<organism evidence="1 2">
    <name type="scientific">Chlamydia caviae (strain ATCC VR-813 / DSM 19441 / 03DC25 / GPIC)</name>
    <name type="common">Chlamydophila caviae</name>
    <dbReference type="NCBI Taxonomy" id="227941"/>
    <lineage>
        <taxon>Bacteria</taxon>
        <taxon>Pseudomonadati</taxon>
        <taxon>Chlamydiota</taxon>
        <taxon>Chlamydiia</taxon>
        <taxon>Chlamydiales</taxon>
        <taxon>Chlamydiaceae</taxon>
        <taxon>Chlamydia/Chlamydophila group</taxon>
        <taxon>Chlamydia</taxon>
    </lineage>
</organism>
<dbReference type="STRING" id="227941.CCA_00524"/>
<name>Q823A2_CHLCV</name>